<comment type="caution">
    <text evidence="2">The sequence shown here is derived from an EMBL/GenBank/DDBJ whole genome shotgun (WGS) entry which is preliminary data.</text>
</comment>
<evidence type="ECO:0000256" key="1">
    <source>
        <dbReference type="SAM" id="MobiDB-lite"/>
    </source>
</evidence>
<dbReference type="AlphaFoldDB" id="A0AAN6JSY4"/>
<feature type="compositionally biased region" description="Polar residues" evidence="1">
    <location>
        <begin position="44"/>
        <end position="54"/>
    </location>
</feature>
<accession>A0AAN6JSY4</accession>
<feature type="compositionally biased region" description="Low complexity" evidence="1">
    <location>
        <begin position="78"/>
        <end position="88"/>
    </location>
</feature>
<dbReference type="EMBL" id="JAPDMZ010000038">
    <property type="protein sequence ID" value="KAK0554406.1"/>
    <property type="molecule type" value="Genomic_DNA"/>
</dbReference>
<dbReference type="Proteomes" id="UP001176517">
    <property type="component" value="Unassembled WGS sequence"/>
</dbReference>
<feature type="compositionally biased region" description="Low complexity" evidence="1">
    <location>
        <begin position="483"/>
        <end position="494"/>
    </location>
</feature>
<feature type="region of interest" description="Disordered" evidence="1">
    <location>
        <begin position="1"/>
        <end position="199"/>
    </location>
</feature>
<feature type="compositionally biased region" description="Basic and acidic residues" evidence="1">
    <location>
        <begin position="405"/>
        <end position="424"/>
    </location>
</feature>
<organism evidence="2 3">
    <name type="scientific">Tilletia horrida</name>
    <dbReference type="NCBI Taxonomy" id="155126"/>
    <lineage>
        <taxon>Eukaryota</taxon>
        <taxon>Fungi</taxon>
        <taxon>Dikarya</taxon>
        <taxon>Basidiomycota</taxon>
        <taxon>Ustilaginomycotina</taxon>
        <taxon>Exobasidiomycetes</taxon>
        <taxon>Tilletiales</taxon>
        <taxon>Tilletiaceae</taxon>
        <taxon>Tilletia</taxon>
    </lineage>
</organism>
<keyword evidence="3" id="KW-1185">Reference proteome</keyword>
<gene>
    <name evidence="2" type="ORF">OC846_002138</name>
</gene>
<feature type="compositionally biased region" description="Low complexity" evidence="1">
    <location>
        <begin position="30"/>
        <end position="43"/>
    </location>
</feature>
<feature type="region of interest" description="Disordered" evidence="1">
    <location>
        <begin position="270"/>
        <end position="547"/>
    </location>
</feature>
<name>A0AAN6JSY4_9BASI</name>
<feature type="compositionally biased region" description="Low complexity" evidence="1">
    <location>
        <begin position="55"/>
        <end position="71"/>
    </location>
</feature>
<feature type="compositionally biased region" description="Pro residues" evidence="1">
    <location>
        <begin position="93"/>
        <end position="107"/>
    </location>
</feature>
<reference evidence="2" key="1">
    <citation type="journal article" date="2023" name="PhytoFront">
        <title>Draft Genome Resources of Seven Strains of Tilletia horrida, Causal Agent of Kernel Smut of Rice.</title>
        <authorList>
            <person name="Khanal S."/>
            <person name="Antony Babu S."/>
            <person name="Zhou X.G."/>
        </authorList>
    </citation>
    <scope>NUCLEOTIDE SEQUENCE</scope>
    <source>
        <strain evidence="2">TX6</strain>
    </source>
</reference>
<protein>
    <submittedName>
        <fullName evidence="2">Uncharacterized protein</fullName>
    </submittedName>
</protein>
<evidence type="ECO:0000313" key="3">
    <source>
        <dbReference type="Proteomes" id="UP001176517"/>
    </source>
</evidence>
<evidence type="ECO:0000313" key="2">
    <source>
        <dbReference type="EMBL" id="KAK0554406.1"/>
    </source>
</evidence>
<sequence>MVFREGAVGSMPTSPSGGHGVAEHGGYFQSGGSPSSIMSRSPPQTMQSGTTAALSSFTPSGGSHPPFSGGHARSATIPSISSSSLPSGGRSGPYPPPFYGPSGPPLESPSGASSHPRFQQPPPLAAASAWHDRQGGRMGPPTSQPGAPHHSSVQHSSAAAYTSSSGMPPSASWPSGVGQSSAGVVARPQPSPVTTLTMSPSTPFEAEILSRMGRVENAIESLRHEMHSLVHTLAISRPQLHPDAQNSISPPATSMHSGERPLIAAERHPLATSSPHPHGVVNPSPRPRNETISEESRTAVRSLPPGPTHLPGSAGPHGFRRPSPPMLGSMRGSRPQTSGSNSDERVQIPPRTSSSAITGRGGSPSFASTSPYAERLHGDDYPRSTAGSNLEVVPERPSSWAGQRPDLERRGDSNHHHPKEESLERSALIKPRTPPELPSVSAIDAWRSSAALRGRQRATTDLGIHVSPGAGFSQAQLPPLRMSQSQHQQQQQQARHQHHSDSQQQAGAQRYHSDDHPSHNQRRQASEEMEEDGRPGVKRQRLSSGSN</sequence>
<proteinExistence type="predicted"/>
<feature type="compositionally biased region" description="Low complexity" evidence="1">
    <location>
        <begin position="147"/>
        <end position="160"/>
    </location>
</feature>
<feature type="compositionally biased region" description="Basic and acidic residues" evidence="1">
    <location>
        <begin position="287"/>
        <end position="298"/>
    </location>
</feature>